<keyword evidence="3 8" id="KW-0813">Transport</keyword>
<evidence type="ECO:0000313" key="12">
    <source>
        <dbReference type="Proteomes" id="UP000179454"/>
    </source>
</evidence>
<proteinExistence type="inferred from homology"/>
<dbReference type="Proteomes" id="UP000179536">
    <property type="component" value="Unassembled WGS sequence"/>
</dbReference>
<dbReference type="PANTHER" id="PTHR30614">
    <property type="entry name" value="MEMBRANE COMPONENT OF AMINO ACID ABC TRANSPORTER"/>
    <property type="match status" value="1"/>
</dbReference>
<evidence type="ECO:0000313" key="13">
    <source>
        <dbReference type="Proteomes" id="UP000179536"/>
    </source>
</evidence>
<feature type="transmembrane region" description="Helical" evidence="8">
    <location>
        <begin position="60"/>
        <end position="84"/>
    </location>
</feature>
<keyword evidence="7 8" id="KW-0472">Membrane</keyword>
<dbReference type="AlphaFoldDB" id="A0ABD6HF59"/>
<comment type="subcellular location">
    <subcellularLocation>
        <location evidence="1">Cell inner membrane</location>
        <topology evidence="1">Multi-pass membrane protein</topology>
    </subcellularLocation>
    <subcellularLocation>
        <location evidence="8">Cell membrane</location>
        <topology evidence="8">Multi-pass membrane protein</topology>
    </subcellularLocation>
</comment>
<dbReference type="InterPro" id="IPR000515">
    <property type="entry name" value="MetI-like"/>
</dbReference>
<dbReference type="PANTHER" id="PTHR30614:SF21">
    <property type="entry name" value="AMINO ACID ABC TRANSPORTER PERMEASE"/>
    <property type="match status" value="1"/>
</dbReference>
<feature type="transmembrane region" description="Helical" evidence="8">
    <location>
        <begin position="90"/>
        <end position="109"/>
    </location>
</feature>
<keyword evidence="6 8" id="KW-1133">Transmembrane helix</keyword>
<evidence type="ECO:0000256" key="1">
    <source>
        <dbReference type="ARBA" id="ARBA00004429"/>
    </source>
</evidence>
<sequence length="235" mass="25877">MIELIEQNWKFFLIGQYPYGPLGGIAGTIWLSILSVCFCFPVGLLLALSQTSSIGWLKQVSSTISSLIRSIPLVMLIFWVYFLLPKLTGYAITGFTTMLVTLTLFQGAYMGEILKAGIMSLPRGQIEAARSIGLSYSQAQTDVILPQVLYNMAPSIISQLVATIKDTSLGYIIGVQELMYAGSQVNSSVMVKPLQVFAITSAGYFIICFSLSSFTRYLEHRITNRRNPNKIASVS</sequence>
<dbReference type="EMBL" id="MBFE02000026">
    <property type="protein sequence ID" value="MUO44982.1"/>
    <property type="molecule type" value="Genomic_DNA"/>
</dbReference>
<dbReference type="InterPro" id="IPR043429">
    <property type="entry name" value="ArtM/GltK/GlnP/TcyL/YhdX-like"/>
</dbReference>
<keyword evidence="4" id="KW-1003">Cell membrane</keyword>
<evidence type="ECO:0000313" key="11">
    <source>
        <dbReference type="EMBL" id="MUP13023.1"/>
    </source>
</evidence>
<reference evidence="12 13" key="1">
    <citation type="submission" date="2019-11" db="EMBL/GenBank/DDBJ databases">
        <title>Whole-genome sequencing of Allorhizobium vitis.</title>
        <authorList>
            <person name="Gan H.M."/>
            <person name="Savka M.A."/>
        </authorList>
    </citation>
    <scope>NUCLEOTIDE SEQUENCE [LARGE SCALE GENOMIC DNA]</scope>
    <source>
        <strain evidence="11 13">RF2/1</strain>
        <strain evidence="10 12">T1/7</strain>
    </source>
</reference>
<dbReference type="Gene3D" id="1.10.3720.10">
    <property type="entry name" value="MetI-like"/>
    <property type="match status" value="1"/>
</dbReference>
<dbReference type="InterPro" id="IPR010065">
    <property type="entry name" value="AA_ABC_transptr_permease_3TM"/>
</dbReference>
<protein>
    <submittedName>
        <fullName evidence="11">ABC transporter permease subunit</fullName>
    </submittedName>
</protein>
<accession>A0ABD6HF59</accession>
<keyword evidence="12" id="KW-1185">Reference proteome</keyword>
<dbReference type="Proteomes" id="UP000179454">
    <property type="component" value="Unassembled WGS sequence"/>
</dbReference>
<evidence type="ECO:0000313" key="10">
    <source>
        <dbReference type="EMBL" id="MUO44982.1"/>
    </source>
</evidence>
<dbReference type="CDD" id="cd06261">
    <property type="entry name" value="TM_PBP2"/>
    <property type="match status" value="1"/>
</dbReference>
<name>A0ABD6HF59_AGRVI</name>
<feature type="transmembrane region" description="Helical" evidence="8">
    <location>
        <begin position="29"/>
        <end position="48"/>
    </location>
</feature>
<feature type="transmembrane region" description="Helical" evidence="8">
    <location>
        <begin position="196"/>
        <end position="218"/>
    </location>
</feature>
<dbReference type="PROSITE" id="PS50928">
    <property type="entry name" value="ABC_TM1"/>
    <property type="match status" value="1"/>
</dbReference>
<comment type="similarity">
    <text evidence="2">Belongs to the binding-protein-dependent transport system permease family. HisMQ subfamily.</text>
</comment>
<dbReference type="RefSeq" id="WP_012650619.1">
    <property type="nucleotide sequence ID" value="NZ_MBFA02000024.1"/>
</dbReference>
<evidence type="ECO:0000256" key="2">
    <source>
        <dbReference type="ARBA" id="ARBA00010072"/>
    </source>
</evidence>
<evidence type="ECO:0000256" key="7">
    <source>
        <dbReference type="ARBA" id="ARBA00023136"/>
    </source>
</evidence>
<evidence type="ECO:0000256" key="8">
    <source>
        <dbReference type="RuleBase" id="RU363032"/>
    </source>
</evidence>
<dbReference type="EMBL" id="MBFA02000024">
    <property type="protein sequence ID" value="MUP13023.1"/>
    <property type="molecule type" value="Genomic_DNA"/>
</dbReference>
<dbReference type="Pfam" id="PF00528">
    <property type="entry name" value="BPD_transp_1"/>
    <property type="match status" value="1"/>
</dbReference>
<gene>
    <name evidence="11" type="ORF">BBK91_024540</name>
    <name evidence="10" type="ORF">BBL17_024740</name>
</gene>
<comment type="caution">
    <text evidence="11">The sequence shown here is derived from an EMBL/GenBank/DDBJ whole genome shotgun (WGS) entry which is preliminary data.</text>
</comment>
<feature type="domain" description="ABC transmembrane type-1" evidence="9">
    <location>
        <begin position="25"/>
        <end position="215"/>
    </location>
</feature>
<keyword evidence="5 8" id="KW-0812">Transmembrane</keyword>
<dbReference type="GO" id="GO:0005886">
    <property type="term" value="C:plasma membrane"/>
    <property type="evidence" value="ECO:0007669"/>
    <property type="project" value="UniProtKB-SubCell"/>
</dbReference>
<organism evidence="11 13">
    <name type="scientific">Agrobacterium vitis</name>
    <name type="common">Rhizobium vitis</name>
    <dbReference type="NCBI Taxonomy" id="373"/>
    <lineage>
        <taxon>Bacteria</taxon>
        <taxon>Pseudomonadati</taxon>
        <taxon>Pseudomonadota</taxon>
        <taxon>Alphaproteobacteria</taxon>
        <taxon>Hyphomicrobiales</taxon>
        <taxon>Rhizobiaceae</taxon>
        <taxon>Rhizobium/Agrobacterium group</taxon>
        <taxon>Agrobacterium</taxon>
    </lineage>
</organism>
<evidence type="ECO:0000256" key="5">
    <source>
        <dbReference type="ARBA" id="ARBA00022692"/>
    </source>
</evidence>
<evidence type="ECO:0000256" key="4">
    <source>
        <dbReference type="ARBA" id="ARBA00022475"/>
    </source>
</evidence>
<dbReference type="InterPro" id="IPR035906">
    <property type="entry name" value="MetI-like_sf"/>
</dbReference>
<evidence type="ECO:0000259" key="9">
    <source>
        <dbReference type="PROSITE" id="PS50928"/>
    </source>
</evidence>
<evidence type="ECO:0000256" key="6">
    <source>
        <dbReference type="ARBA" id="ARBA00022989"/>
    </source>
</evidence>
<evidence type="ECO:0000256" key="3">
    <source>
        <dbReference type="ARBA" id="ARBA00022448"/>
    </source>
</evidence>
<dbReference type="NCBIfam" id="TIGR01726">
    <property type="entry name" value="HEQRo_perm_3TM"/>
    <property type="match status" value="1"/>
</dbReference>
<dbReference type="SUPFAM" id="SSF161098">
    <property type="entry name" value="MetI-like"/>
    <property type="match status" value="1"/>
</dbReference>